<dbReference type="Proteomes" id="UP000186165">
    <property type="component" value="Chromosome"/>
</dbReference>
<proteinExistence type="predicted"/>
<accession>A0A1J1ADR4</accession>
<sequence>MATVTATRTIAASPDAVRSLIHADVPAFIRASGFDAVTVEGEAYTVSRTIGVATLELTLTRIESEHVLEFEQTEGIFEDMWTCYRVQSAPEGAELVATTEFTLGGVLGPVLDNSLIKTQRTGEFTDQFDYVERELT</sequence>
<evidence type="ECO:0008006" key="3">
    <source>
        <dbReference type="Google" id="ProtNLM"/>
    </source>
</evidence>
<dbReference type="SUPFAM" id="SSF55961">
    <property type="entry name" value="Bet v1-like"/>
    <property type="match status" value="1"/>
</dbReference>
<dbReference type="EMBL" id="CP016804">
    <property type="protein sequence ID" value="APE96290.1"/>
    <property type="molecule type" value="Genomic_DNA"/>
</dbReference>
<dbReference type="GeneID" id="30418390"/>
<name>A0A1J1ADR4_9EURY</name>
<reference evidence="2" key="1">
    <citation type="submission" date="2016-08" db="EMBL/GenBank/DDBJ databases">
        <title>Discovery of first anaerobic lithoheterotrophic haloarchae widely represented in hypersaline habitats.</title>
        <authorList>
            <person name="Sorokin D.Y."/>
            <person name="Kublanov I.V."/>
            <person name="Roman P."/>
            <person name="Sinninghe Damste J.S."/>
            <person name="Golyshin P.N."/>
            <person name="Rojo D."/>
            <person name="Ciordia S."/>
            <person name="Mena Md.C."/>
            <person name="Ferrer M."/>
            <person name="Smedile F."/>
            <person name="Messina E."/>
            <person name="La Cono V."/>
            <person name="Yakimov M.M."/>
        </authorList>
    </citation>
    <scope>NUCLEOTIDE SEQUENCE [LARGE SCALE GENOMIC DNA]</scope>
    <source>
        <strain evidence="2">HSR6</strain>
    </source>
</reference>
<dbReference type="Gene3D" id="3.30.530.20">
    <property type="match status" value="1"/>
</dbReference>
<keyword evidence="2" id="KW-1185">Reference proteome</keyword>
<dbReference type="KEGG" id="hhsr:HSR6_1857"/>
<organism evidence="1 2">
    <name type="scientific">Halodesulfurarchaeum formicicum</name>
    <dbReference type="NCBI Taxonomy" id="1873524"/>
    <lineage>
        <taxon>Archaea</taxon>
        <taxon>Methanobacteriati</taxon>
        <taxon>Methanobacteriota</taxon>
        <taxon>Stenosarchaea group</taxon>
        <taxon>Halobacteria</taxon>
        <taxon>Halobacteriales</taxon>
        <taxon>Halobacteriaceae</taxon>
        <taxon>Halodesulfurarchaeum</taxon>
    </lineage>
</organism>
<dbReference type="AlphaFoldDB" id="A0A1J1ADR4"/>
<dbReference type="InterPro" id="IPR023393">
    <property type="entry name" value="START-like_dom_sf"/>
</dbReference>
<gene>
    <name evidence="1" type="ORF">HSR6_1857</name>
</gene>
<evidence type="ECO:0000313" key="1">
    <source>
        <dbReference type="EMBL" id="APE96290.1"/>
    </source>
</evidence>
<evidence type="ECO:0000313" key="2">
    <source>
        <dbReference type="Proteomes" id="UP000186165"/>
    </source>
</evidence>
<dbReference type="OrthoDB" id="303611at2157"/>
<dbReference type="InterPro" id="IPR019587">
    <property type="entry name" value="Polyketide_cyclase/dehydratase"/>
</dbReference>
<dbReference type="Pfam" id="PF10604">
    <property type="entry name" value="Polyketide_cyc2"/>
    <property type="match status" value="1"/>
</dbReference>
<protein>
    <recommendedName>
        <fullName evidence="3">Polyketide cyclase</fullName>
    </recommendedName>
</protein>
<dbReference type="RefSeq" id="WP_071933447.1">
    <property type="nucleotide sequence ID" value="NZ_CP016804.1"/>
</dbReference>